<gene>
    <name evidence="2" type="ORF">DSYM_11440</name>
</gene>
<dbReference type="InterPro" id="IPR032793">
    <property type="entry name" value="RE_EcoO109IR"/>
</dbReference>
<evidence type="ECO:0000259" key="1">
    <source>
        <dbReference type="Pfam" id="PF14511"/>
    </source>
</evidence>
<dbReference type="AlphaFoldDB" id="A0A809R7X9"/>
<dbReference type="Pfam" id="PF14511">
    <property type="entry name" value="RE_EcoO109I"/>
    <property type="match status" value="1"/>
</dbReference>
<dbReference type="KEGG" id="ddz:DSYM_11440"/>
<sequence>MRHPLDLADAARFIQEHIGPEFHDKKLAKLRALKLEDILRRKNPYLFKAKRTQTANDFIKAILDATVSSGEETVFGNFLEKVAIHVCQQVYGGRKSGIKGIDLEFENAPDKYLISIKSGPNWGNDNQIKAMVRNFREAKKTLHTSGGGRNLNIKFIEGCCYGRDNSYEKGTHQKLCGQRFWELISGGSATLYTDIIEPVGHLAKEKNETLDEIYTARLNDFTAQFVTRFCENGLIDWTKLVEYNSGKHQ</sequence>
<name>A0A809R7X9_9PROT</name>
<evidence type="ECO:0000313" key="3">
    <source>
        <dbReference type="Proteomes" id="UP000662914"/>
    </source>
</evidence>
<dbReference type="Proteomes" id="UP000662914">
    <property type="component" value="Chromosome"/>
</dbReference>
<reference evidence="2" key="1">
    <citation type="journal article" name="DNA Res.">
        <title>The physiological potential of anammox bacteria as revealed by their core genome structure.</title>
        <authorList>
            <person name="Okubo T."/>
            <person name="Toyoda A."/>
            <person name="Fukuhara K."/>
            <person name="Uchiyama I."/>
            <person name="Harigaya Y."/>
            <person name="Kuroiwa M."/>
            <person name="Suzuki T."/>
            <person name="Murakami Y."/>
            <person name="Suwa Y."/>
            <person name="Takami H."/>
        </authorList>
    </citation>
    <scope>NUCLEOTIDE SEQUENCE</scope>
    <source>
        <strain evidence="2">317325-3</strain>
    </source>
</reference>
<evidence type="ECO:0000313" key="2">
    <source>
        <dbReference type="EMBL" id="BBO20445.1"/>
    </source>
</evidence>
<dbReference type="EMBL" id="AP021857">
    <property type="protein sequence ID" value="BBO20445.1"/>
    <property type="molecule type" value="Genomic_DNA"/>
</dbReference>
<proteinExistence type="predicted"/>
<dbReference type="CDD" id="cd22345">
    <property type="entry name" value="PDDEXK_nuclease"/>
    <property type="match status" value="1"/>
</dbReference>
<feature type="domain" description="Type II restriction endonuclease EcoO109IR" evidence="1">
    <location>
        <begin position="10"/>
        <end position="207"/>
    </location>
</feature>
<dbReference type="InterPro" id="IPR011335">
    <property type="entry name" value="Restrct_endonuc-II-like"/>
</dbReference>
<dbReference type="SUPFAM" id="SSF52980">
    <property type="entry name" value="Restriction endonuclease-like"/>
    <property type="match status" value="1"/>
</dbReference>
<accession>A0A809R7X9</accession>
<protein>
    <recommendedName>
        <fullName evidence="1">Type II restriction endonuclease EcoO109IR domain-containing protein</fullName>
    </recommendedName>
</protein>
<organism evidence="2 3">
    <name type="scientific">Candidatus Desulfobacillus denitrificans</name>
    <dbReference type="NCBI Taxonomy" id="2608985"/>
    <lineage>
        <taxon>Bacteria</taxon>
        <taxon>Pseudomonadati</taxon>
        <taxon>Pseudomonadota</taxon>
        <taxon>Betaproteobacteria</taxon>
        <taxon>Candidatus Desulfobacillus</taxon>
    </lineage>
</organism>